<feature type="region of interest" description="Disordered" evidence="5">
    <location>
        <begin position="510"/>
        <end position="532"/>
    </location>
</feature>
<sequence length="786" mass="85214">MASEDNTDFPLFPYPDLWNQEQAYMPTTTFGDQQYTLAPTFDSMPAQPSYAQMGLGTFAYDNATSFDPSKSTLYPPSPTYSPTNSASHSFDYQNPPVLSTTSDSVSVQSNMSSGMNSPSAHPQYSAGWSHQATINSAHSIHESLGQGTFEPPTFDYESMLPGGKECVGEFHDVSFSYAKQPAPAMSSFPFLSSLDLSRLGDNRQDSPFPPQHSRYGFATPEASTGYNTAFANSPGVTTASASEPTFKSPAASAATKATSPVLERVKGIRQASVAPPTYKPPRGASPLSTIVTAEGTDWPPRSQASSPTLNSPFFFQSNPSLIQSSFSPAQFSGAQFAESVPVQSPRLMPHSQAHSPADFKRGAVSPRASNGKAPSPYVRTQGWQPYPTGLPTSRRQSVCSEQSRHSQGSISSSEDSNKGLCPITSCGRHVKDLKAHMLTHQNERPEKCPMATCDYHTKGFARKYDKNRHTLTHYKGTMVCGFCPGSGSAAEKSFNRADVFKRHLTSVHGVEQTPPNARKRSPAASTARKSALGVRETPGMCSTCGVTFPSAQDFYEHLDDCVLRVVQQAEPSEAINEHLLSSVAEDQDVQSTMERHSLSTDFDASGPTSFGEDEVAEEEEDEDDNTQDGTYGALSTRAGKSATKLRKSAAGAASAGTYLTAAGAIGKPRGLTRSQNGVPLSGPQAAKSNKRRKNFPLSWGAAPEKMKMRKRVLCVYDGQRRLWKDDMMLDADHEVRVPLPGASGNERAWITDLDVMTLRRADGLFGATEEERGPWVEEEELERLMQ</sequence>
<protein>
    <recommendedName>
        <fullName evidence="6">C2H2-type domain-containing protein</fullName>
    </recommendedName>
</protein>
<feature type="region of interest" description="Disordered" evidence="5">
    <location>
        <begin position="667"/>
        <end position="692"/>
    </location>
</feature>
<keyword evidence="4" id="KW-0862">Zinc</keyword>
<dbReference type="SMART" id="SM00355">
    <property type="entry name" value="ZnF_C2H2"/>
    <property type="match status" value="4"/>
</dbReference>
<reference evidence="7" key="1">
    <citation type="submission" date="2023-08" db="EMBL/GenBank/DDBJ databases">
        <title>Black Yeasts Isolated from many extreme environments.</title>
        <authorList>
            <person name="Coleine C."/>
            <person name="Stajich J.E."/>
            <person name="Selbmann L."/>
        </authorList>
    </citation>
    <scope>NUCLEOTIDE SEQUENCE</scope>
    <source>
        <strain evidence="7">CCFEE 5401</strain>
    </source>
</reference>
<dbReference type="PANTHER" id="PTHR19818">
    <property type="entry name" value="ZINC FINGER PROTEIN ZIC AND GLI"/>
    <property type="match status" value="1"/>
</dbReference>
<dbReference type="Gene3D" id="3.30.160.60">
    <property type="entry name" value="Classic Zinc Finger"/>
    <property type="match status" value="1"/>
</dbReference>
<evidence type="ECO:0000256" key="4">
    <source>
        <dbReference type="ARBA" id="ARBA00022833"/>
    </source>
</evidence>
<name>A0AAN7YFH0_9PEZI</name>
<evidence type="ECO:0000256" key="2">
    <source>
        <dbReference type="ARBA" id="ARBA00022737"/>
    </source>
</evidence>
<organism evidence="7 8">
    <name type="scientific">Meristemomyces frigidus</name>
    <dbReference type="NCBI Taxonomy" id="1508187"/>
    <lineage>
        <taxon>Eukaryota</taxon>
        <taxon>Fungi</taxon>
        <taxon>Dikarya</taxon>
        <taxon>Ascomycota</taxon>
        <taxon>Pezizomycotina</taxon>
        <taxon>Dothideomycetes</taxon>
        <taxon>Dothideomycetidae</taxon>
        <taxon>Mycosphaerellales</taxon>
        <taxon>Teratosphaeriaceae</taxon>
        <taxon>Meristemomyces</taxon>
    </lineage>
</organism>
<proteinExistence type="predicted"/>
<keyword evidence="1" id="KW-0479">Metal-binding</keyword>
<dbReference type="GO" id="GO:0005634">
    <property type="term" value="C:nucleus"/>
    <property type="evidence" value="ECO:0007669"/>
    <property type="project" value="UniProtKB-ARBA"/>
</dbReference>
<evidence type="ECO:0000256" key="1">
    <source>
        <dbReference type="ARBA" id="ARBA00022723"/>
    </source>
</evidence>
<keyword evidence="3" id="KW-0863">Zinc-finger</keyword>
<feature type="domain" description="C2H2-type" evidence="6">
    <location>
        <begin position="419"/>
        <end position="440"/>
    </location>
</feature>
<dbReference type="InterPro" id="IPR050329">
    <property type="entry name" value="GLI_C2H2-zinc-finger"/>
</dbReference>
<dbReference type="InterPro" id="IPR036236">
    <property type="entry name" value="Znf_C2H2_sf"/>
</dbReference>
<dbReference type="EMBL" id="JAVRRL010000042">
    <property type="protein sequence ID" value="KAK5111150.1"/>
    <property type="molecule type" value="Genomic_DNA"/>
</dbReference>
<dbReference type="GO" id="GO:0008270">
    <property type="term" value="F:zinc ion binding"/>
    <property type="evidence" value="ECO:0007669"/>
    <property type="project" value="UniProtKB-KW"/>
</dbReference>
<dbReference type="SUPFAM" id="SSF57667">
    <property type="entry name" value="beta-beta-alpha zinc fingers"/>
    <property type="match status" value="1"/>
</dbReference>
<evidence type="ECO:0000259" key="6">
    <source>
        <dbReference type="SMART" id="SM00355"/>
    </source>
</evidence>
<feature type="compositionally biased region" description="Polar residues" evidence="5">
    <location>
        <begin position="302"/>
        <end position="311"/>
    </location>
</feature>
<feature type="compositionally biased region" description="Low complexity" evidence="5">
    <location>
        <begin position="244"/>
        <end position="258"/>
    </location>
</feature>
<feature type="region of interest" description="Disordered" evidence="5">
    <location>
        <begin position="99"/>
        <end position="125"/>
    </location>
</feature>
<dbReference type="InterPro" id="IPR013087">
    <property type="entry name" value="Znf_C2H2_type"/>
</dbReference>
<evidence type="ECO:0000313" key="8">
    <source>
        <dbReference type="Proteomes" id="UP001310890"/>
    </source>
</evidence>
<feature type="compositionally biased region" description="Polar residues" evidence="5">
    <location>
        <begin position="599"/>
        <end position="608"/>
    </location>
</feature>
<feature type="region of interest" description="Disordered" evidence="5">
    <location>
        <begin position="346"/>
        <end position="417"/>
    </location>
</feature>
<feature type="region of interest" description="Disordered" evidence="5">
    <location>
        <begin position="226"/>
        <end position="258"/>
    </location>
</feature>
<dbReference type="PANTHER" id="PTHR19818:SF139">
    <property type="entry name" value="PAIR-RULE PROTEIN ODD-PAIRED"/>
    <property type="match status" value="1"/>
</dbReference>
<comment type="caution">
    <text evidence="7">The sequence shown here is derived from an EMBL/GenBank/DDBJ whole genome shotgun (WGS) entry which is preliminary data.</text>
</comment>
<evidence type="ECO:0000256" key="5">
    <source>
        <dbReference type="SAM" id="MobiDB-lite"/>
    </source>
</evidence>
<feature type="compositionally biased region" description="Low complexity" evidence="5">
    <location>
        <begin position="102"/>
        <end position="117"/>
    </location>
</feature>
<feature type="compositionally biased region" description="Acidic residues" evidence="5">
    <location>
        <begin position="611"/>
        <end position="626"/>
    </location>
</feature>
<dbReference type="GO" id="GO:0000978">
    <property type="term" value="F:RNA polymerase II cis-regulatory region sequence-specific DNA binding"/>
    <property type="evidence" value="ECO:0007669"/>
    <property type="project" value="TreeGrafter"/>
</dbReference>
<dbReference type="GO" id="GO:0000981">
    <property type="term" value="F:DNA-binding transcription factor activity, RNA polymerase II-specific"/>
    <property type="evidence" value="ECO:0007669"/>
    <property type="project" value="TreeGrafter"/>
</dbReference>
<feature type="domain" description="C2H2-type" evidence="6">
    <location>
        <begin position="446"/>
        <end position="473"/>
    </location>
</feature>
<dbReference type="Proteomes" id="UP001310890">
    <property type="component" value="Unassembled WGS sequence"/>
</dbReference>
<feature type="compositionally biased region" description="Low complexity" evidence="5">
    <location>
        <begin position="405"/>
        <end position="414"/>
    </location>
</feature>
<dbReference type="GO" id="GO:0045944">
    <property type="term" value="P:positive regulation of transcription by RNA polymerase II"/>
    <property type="evidence" value="ECO:0007669"/>
    <property type="project" value="UniProtKB-ARBA"/>
</dbReference>
<evidence type="ECO:0000256" key="3">
    <source>
        <dbReference type="ARBA" id="ARBA00022771"/>
    </source>
</evidence>
<accession>A0AAN7YFH0</accession>
<feature type="domain" description="C2H2-type" evidence="6">
    <location>
        <begin position="539"/>
        <end position="559"/>
    </location>
</feature>
<feature type="domain" description="C2H2-type" evidence="6">
    <location>
        <begin position="478"/>
        <end position="508"/>
    </location>
</feature>
<feature type="compositionally biased region" description="Polar residues" evidence="5">
    <location>
        <begin position="390"/>
        <end position="399"/>
    </location>
</feature>
<gene>
    <name evidence="7" type="ORF">LTR62_005349</name>
</gene>
<feature type="compositionally biased region" description="Polar residues" evidence="5">
    <location>
        <begin position="226"/>
        <end position="243"/>
    </location>
</feature>
<feature type="region of interest" description="Disordered" evidence="5">
    <location>
        <begin position="272"/>
        <end position="311"/>
    </location>
</feature>
<feature type="region of interest" description="Disordered" evidence="5">
    <location>
        <begin position="586"/>
        <end position="642"/>
    </location>
</feature>
<dbReference type="AlphaFoldDB" id="A0AAN7YFH0"/>
<keyword evidence="2" id="KW-0677">Repeat</keyword>
<evidence type="ECO:0000313" key="7">
    <source>
        <dbReference type="EMBL" id="KAK5111150.1"/>
    </source>
</evidence>